<comment type="caution">
    <text evidence="2">The sequence shown here is derived from an EMBL/GenBank/DDBJ whole genome shotgun (WGS) entry which is preliminary data.</text>
</comment>
<dbReference type="AlphaFoldDB" id="A0A702EDP9"/>
<proteinExistence type="predicted"/>
<protein>
    <submittedName>
        <fullName evidence="2">Uncharacterized protein</fullName>
    </submittedName>
</protein>
<accession>A0A702EDP9</accession>
<keyword evidence="1" id="KW-1133">Transmembrane helix</keyword>
<feature type="transmembrane region" description="Helical" evidence="1">
    <location>
        <begin position="42"/>
        <end position="67"/>
    </location>
</feature>
<keyword evidence="1" id="KW-0472">Membrane</keyword>
<reference evidence="2" key="2">
    <citation type="submission" date="2018-07" db="EMBL/GenBank/DDBJ databases">
        <authorList>
            <consortium name="NCBI Pathogen Detection Project"/>
        </authorList>
    </citation>
    <scope>NUCLEOTIDE SEQUENCE</scope>
    <source>
        <strain evidence="2">232-84</strain>
    </source>
</reference>
<name>A0A702EDP9_SALER</name>
<evidence type="ECO:0000256" key="1">
    <source>
        <dbReference type="SAM" id="Phobius"/>
    </source>
</evidence>
<organism evidence="2">
    <name type="scientific">Salmonella enterica</name>
    <name type="common">Salmonella choleraesuis</name>
    <dbReference type="NCBI Taxonomy" id="28901"/>
    <lineage>
        <taxon>Bacteria</taxon>
        <taxon>Pseudomonadati</taxon>
        <taxon>Pseudomonadota</taxon>
        <taxon>Gammaproteobacteria</taxon>
        <taxon>Enterobacterales</taxon>
        <taxon>Enterobacteriaceae</taxon>
        <taxon>Salmonella</taxon>
    </lineage>
</organism>
<keyword evidence="1" id="KW-0812">Transmembrane</keyword>
<reference evidence="2" key="1">
    <citation type="journal article" date="2018" name="Genome Biol.">
        <title>SKESA: strategic k-mer extension for scrupulous assemblies.</title>
        <authorList>
            <person name="Souvorov A."/>
            <person name="Agarwala R."/>
            <person name="Lipman D.J."/>
        </authorList>
    </citation>
    <scope>NUCLEOTIDE SEQUENCE</scope>
    <source>
        <strain evidence="2">232-84</strain>
    </source>
</reference>
<sequence>MKLKNKSVSGKIIDSIALNFASIVGGFTFFFCLYALLRFASWLLRAFYIFIVILIAKVIIWLLTLFLNRNDK</sequence>
<dbReference type="EMBL" id="DAAMGM010000023">
    <property type="protein sequence ID" value="HAC6576700.1"/>
    <property type="molecule type" value="Genomic_DNA"/>
</dbReference>
<gene>
    <name evidence="2" type="ORF">G0B27_21355</name>
</gene>
<feature type="transmembrane region" description="Helical" evidence="1">
    <location>
        <begin position="12"/>
        <end position="36"/>
    </location>
</feature>
<evidence type="ECO:0000313" key="2">
    <source>
        <dbReference type="EMBL" id="HAC6576700.1"/>
    </source>
</evidence>